<dbReference type="Proteomes" id="UP000054937">
    <property type="component" value="Unassembled WGS sequence"/>
</dbReference>
<dbReference type="AlphaFoldDB" id="A0A0V0R497"/>
<evidence type="ECO:0000313" key="13">
    <source>
        <dbReference type="Proteomes" id="UP000054937"/>
    </source>
</evidence>
<evidence type="ECO:0000256" key="8">
    <source>
        <dbReference type="ARBA" id="ARBA00024334"/>
    </source>
</evidence>
<keyword evidence="9" id="KW-0175">Coiled coil</keyword>
<dbReference type="Gene3D" id="1.10.238.10">
    <property type="entry name" value="EF-hand"/>
    <property type="match status" value="3"/>
</dbReference>
<feature type="domain" description="Protein kinase" evidence="10">
    <location>
        <begin position="1"/>
        <end position="340"/>
    </location>
</feature>
<dbReference type="PROSITE" id="PS50222">
    <property type="entry name" value="EF_HAND_2"/>
    <property type="match status" value="4"/>
</dbReference>
<keyword evidence="3" id="KW-0808">Transferase</keyword>
<dbReference type="Gene3D" id="1.10.510.10">
    <property type="entry name" value="Transferase(Phosphotransferase) domain 1"/>
    <property type="match status" value="1"/>
</dbReference>
<comment type="similarity">
    <text evidence="8">Belongs to the protein kinase superfamily. Ser/Thr protein kinase family. CDPK subfamily.</text>
</comment>
<dbReference type="GO" id="GO:0004674">
    <property type="term" value="F:protein serine/threonine kinase activity"/>
    <property type="evidence" value="ECO:0007669"/>
    <property type="project" value="UniProtKB-KW"/>
</dbReference>
<name>A0A0V0R497_PSEPJ</name>
<dbReference type="CDD" id="cd00051">
    <property type="entry name" value="EFh"/>
    <property type="match status" value="2"/>
</dbReference>
<feature type="coiled-coil region" evidence="9">
    <location>
        <begin position="746"/>
        <end position="784"/>
    </location>
</feature>
<keyword evidence="2" id="KW-0723">Serine/threonine-protein kinase</keyword>
<dbReference type="InterPro" id="IPR011009">
    <property type="entry name" value="Kinase-like_dom_sf"/>
</dbReference>
<keyword evidence="6" id="KW-0106">Calcium</keyword>
<dbReference type="SUPFAM" id="SSF47473">
    <property type="entry name" value="EF-hand"/>
    <property type="match status" value="3"/>
</dbReference>
<proteinExistence type="inferred from homology"/>
<evidence type="ECO:0000259" key="10">
    <source>
        <dbReference type="PROSITE" id="PS50011"/>
    </source>
</evidence>
<evidence type="ECO:0000256" key="7">
    <source>
        <dbReference type="ARBA" id="ARBA00022840"/>
    </source>
</evidence>
<feature type="domain" description="EF-hand" evidence="11">
    <location>
        <begin position="378"/>
        <end position="413"/>
    </location>
</feature>
<dbReference type="Pfam" id="PF13499">
    <property type="entry name" value="EF-hand_7"/>
    <property type="match status" value="1"/>
</dbReference>
<dbReference type="InterPro" id="IPR050205">
    <property type="entry name" value="CDPK_Ser/Thr_kinases"/>
</dbReference>
<dbReference type="PANTHER" id="PTHR24349">
    <property type="entry name" value="SERINE/THREONINE-PROTEIN KINASE"/>
    <property type="match status" value="1"/>
</dbReference>
<evidence type="ECO:0000256" key="5">
    <source>
        <dbReference type="ARBA" id="ARBA00022777"/>
    </source>
</evidence>
<keyword evidence="13" id="KW-1185">Reference proteome</keyword>
<organism evidence="12 13">
    <name type="scientific">Pseudocohnilembus persalinus</name>
    <name type="common">Ciliate</name>
    <dbReference type="NCBI Taxonomy" id="266149"/>
    <lineage>
        <taxon>Eukaryota</taxon>
        <taxon>Sar</taxon>
        <taxon>Alveolata</taxon>
        <taxon>Ciliophora</taxon>
        <taxon>Intramacronucleata</taxon>
        <taxon>Oligohymenophorea</taxon>
        <taxon>Scuticociliatia</taxon>
        <taxon>Philasterida</taxon>
        <taxon>Pseudocohnilembidae</taxon>
        <taxon>Pseudocohnilembus</taxon>
    </lineage>
</organism>
<dbReference type="SMART" id="SM00220">
    <property type="entry name" value="S_TKc"/>
    <property type="match status" value="1"/>
</dbReference>
<dbReference type="InParanoid" id="A0A0V0R497"/>
<feature type="domain" description="EF-hand" evidence="11">
    <location>
        <begin position="808"/>
        <end position="843"/>
    </location>
</feature>
<protein>
    <submittedName>
        <fullName evidence="12">Protein kinase-like domain</fullName>
    </submittedName>
</protein>
<dbReference type="OrthoDB" id="5979581at2759"/>
<gene>
    <name evidence="12" type="ORF">PPERSA_05968</name>
</gene>
<keyword evidence="5 12" id="KW-0418">Kinase</keyword>
<sequence>MESTNFQRLQQINEQDQIEGLKIFEGVNNLTKEKVIIYEIIPKEYEEGLRDFEYFNKIAEETKSFSSPHLIKTLHYWQKGDSFFWVQEFHQLTLEAFVLFQNRRIQLYDIPDDVEPQPEQIPMGTIFEADAIQLMRQILLGMQDMYELGYVHRNLSCSNIYLNQQNDNSESIKFLEKMRAQIYYNQKLVQIGHFENMTNQLDYDKQNSSSYKAKKKEDLNDLDGNLNQYQYLSPQLLEMSLGANNQYTSKTDVYSLGVLYYFILFGDYPFEPNPALLAQIDETDQQKIFQLKLAMIQNQKIDIPPTKPITNLSRDFLQKCLQYDEEKRMSLTEVFKHELFREYFQDLCNDLRMSYLNQSKLQTKSAQTIMKLRNFVESRQIDLDKLFNSVDTDGNGYLDPQEFYSMLQKIDDTLTQQESNVLFRKLDNDRNQIITKKEFLKIFINQKIPKQIIQKVELLRNSIESQEKTPAQVFDNYHIGNGLLSYMEFHQLIKDYLPNLDTNSINQLFSLFSENKGTVNLSQFSKKLSTDYTNQTDFLLEDDIKDLALRQMNNLREIFKEKEVDCMKLFYNHLSEQSDYVYPNEIQEFLQHYVNKSQVKYMYQYFQYLHNHNKKILWSELAKALYPVDEARYIYQYLDQDNNGILTYDEIKEVLSTNDPRQQRLGEQVKDQLQVTVKKRKINVRDLLKQQQIGPESQVYITKTDLQDMFQNLITSKQIDLLCNTYGDSRSQDIHFQDFLSWFEGVQEIQQDKKQTKNQALQHLQKLKEQLKQKNIDFKDLFKLYDTGDGYLTYIEISEIFSKNGIQLSDKQLNQICDFLDEDNNNEISYKEMSIYFKDDNDDDENQVAKQQIEKLKQLIKNYNMNLSDLMRSIDHQGNKQITLNQFQNSELFQEFPQFDKVQIKAMFNYFSQGHTNMDYRVFIRALI</sequence>
<evidence type="ECO:0000256" key="6">
    <source>
        <dbReference type="ARBA" id="ARBA00022837"/>
    </source>
</evidence>
<dbReference type="EMBL" id="LDAU01000053">
    <property type="protein sequence ID" value="KRX09299.1"/>
    <property type="molecule type" value="Genomic_DNA"/>
</dbReference>
<evidence type="ECO:0000256" key="1">
    <source>
        <dbReference type="ARBA" id="ARBA00001946"/>
    </source>
</evidence>
<feature type="domain" description="EF-hand" evidence="11">
    <location>
        <begin position="414"/>
        <end position="449"/>
    </location>
</feature>
<evidence type="ECO:0000313" key="12">
    <source>
        <dbReference type="EMBL" id="KRX09299.1"/>
    </source>
</evidence>
<evidence type="ECO:0000256" key="3">
    <source>
        <dbReference type="ARBA" id="ARBA00022679"/>
    </source>
</evidence>
<evidence type="ECO:0000256" key="4">
    <source>
        <dbReference type="ARBA" id="ARBA00022741"/>
    </source>
</evidence>
<keyword evidence="7" id="KW-0067">ATP-binding</keyword>
<dbReference type="SMART" id="SM00054">
    <property type="entry name" value="EFh"/>
    <property type="match status" value="5"/>
</dbReference>
<dbReference type="GO" id="GO:0005524">
    <property type="term" value="F:ATP binding"/>
    <property type="evidence" value="ECO:0007669"/>
    <property type="project" value="UniProtKB-KW"/>
</dbReference>
<feature type="coiled-coil region" evidence="9">
    <location>
        <begin position="846"/>
        <end position="873"/>
    </location>
</feature>
<dbReference type="InterPro" id="IPR002048">
    <property type="entry name" value="EF_hand_dom"/>
</dbReference>
<evidence type="ECO:0000256" key="2">
    <source>
        <dbReference type="ARBA" id="ARBA00022527"/>
    </source>
</evidence>
<dbReference type="GO" id="GO:0005509">
    <property type="term" value="F:calcium ion binding"/>
    <property type="evidence" value="ECO:0007669"/>
    <property type="project" value="InterPro"/>
</dbReference>
<accession>A0A0V0R497</accession>
<comment type="caution">
    <text evidence="12">The sequence shown here is derived from an EMBL/GenBank/DDBJ whole genome shotgun (WGS) entry which is preliminary data.</text>
</comment>
<dbReference type="InterPro" id="IPR000719">
    <property type="entry name" value="Prot_kinase_dom"/>
</dbReference>
<dbReference type="PROSITE" id="PS00018">
    <property type="entry name" value="EF_HAND_1"/>
    <property type="match status" value="4"/>
</dbReference>
<dbReference type="PROSITE" id="PS50011">
    <property type="entry name" value="PROTEIN_KINASE_DOM"/>
    <property type="match status" value="1"/>
</dbReference>
<evidence type="ECO:0000256" key="9">
    <source>
        <dbReference type="SAM" id="Coils"/>
    </source>
</evidence>
<dbReference type="InterPro" id="IPR011992">
    <property type="entry name" value="EF-hand-dom_pair"/>
</dbReference>
<dbReference type="SUPFAM" id="SSF56112">
    <property type="entry name" value="Protein kinase-like (PK-like)"/>
    <property type="match status" value="1"/>
</dbReference>
<reference evidence="12 13" key="1">
    <citation type="journal article" date="2015" name="Sci. Rep.">
        <title>Genome of the facultative scuticociliatosis pathogen Pseudocohnilembus persalinus provides insight into its virulence through horizontal gene transfer.</title>
        <authorList>
            <person name="Xiong J."/>
            <person name="Wang G."/>
            <person name="Cheng J."/>
            <person name="Tian M."/>
            <person name="Pan X."/>
            <person name="Warren A."/>
            <person name="Jiang C."/>
            <person name="Yuan D."/>
            <person name="Miao W."/>
        </authorList>
    </citation>
    <scope>NUCLEOTIDE SEQUENCE [LARGE SCALE GENOMIC DNA]</scope>
    <source>
        <strain evidence="12">36N120E</strain>
    </source>
</reference>
<dbReference type="InterPro" id="IPR018247">
    <property type="entry name" value="EF_Hand_1_Ca_BS"/>
</dbReference>
<evidence type="ECO:0000259" key="11">
    <source>
        <dbReference type="PROSITE" id="PS50222"/>
    </source>
</evidence>
<comment type="cofactor">
    <cofactor evidence="1">
        <name>Mg(2+)</name>
        <dbReference type="ChEBI" id="CHEBI:18420"/>
    </cofactor>
</comment>
<dbReference type="Pfam" id="PF00069">
    <property type="entry name" value="Pkinase"/>
    <property type="match status" value="1"/>
</dbReference>
<feature type="domain" description="EF-hand" evidence="11">
    <location>
        <begin position="626"/>
        <end position="661"/>
    </location>
</feature>
<keyword evidence="4" id="KW-0547">Nucleotide-binding</keyword>